<dbReference type="InterPro" id="IPR036388">
    <property type="entry name" value="WH-like_DNA-bd_sf"/>
</dbReference>
<dbReference type="PANTHER" id="PTHR43133">
    <property type="entry name" value="RNA POLYMERASE ECF-TYPE SIGMA FACTO"/>
    <property type="match status" value="1"/>
</dbReference>
<evidence type="ECO:0000256" key="3">
    <source>
        <dbReference type="ARBA" id="ARBA00023082"/>
    </source>
</evidence>
<dbReference type="InterPro" id="IPR013325">
    <property type="entry name" value="RNA_pol_sigma_r2"/>
</dbReference>
<dbReference type="InterPro" id="IPR013324">
    <property type="entry name" value="RNA_pol_sigma_r3/r4-like"/>
</dbReference>
<keyword evidence="3" id="KW-0731">Sigma factor</keyword>
<dbReference type="SUPFAM" id="SSF88659">
    <property type="entry name" value="Sigma3 and sigma4 domains of RNA polymerase sigma factors"/>
    <property type="match status" value="1"/>
</dbReference>
<protein>
    <submittedName>
        <fullName evidence="6">RNA polymerase sigma factor</fullName>
    </submittedName>
</protein>
<dbReference type="EMBL" id="CP036299">
    <property type="protein sequence ID" value="QDV29409.1"/>
    <property type="molecule type" value="Genomic_DNA"/>
</dbReference>
<dbReference type="OrthoDB" id="6383365at2"/>
<dbReference type="NCBIfam" id="TIGR02937">
    <property type="entry name" value="sigma70-ECF"/>
    <property type="match status" value="1"/>
</dbReference>
<evidence type="ECO:0000256" key="2">
    <source>
        <dbReference type="ARBA" id="ARBA00023015"/>
    </source>
</evidence>
<evidence type="ECO:0000313" key="7">
    <source>
        <dbReference type="Proteomes" id="UP000315349"/>
    </source>
</evidence>
<sequence length="202" mass="23356">MSTSPSEQFEPQVNPGEGVEALTFQKDNGSEPASQAEFVQLFTRSQRRLYLYILSQVPHPVEAEEILQEANVIAWTKSSQYRSGSNFFAWVCQIAHFEILKHRSRQKRTKLRFSDEFIEQVASEVVEQVDELESRRLALKHCLGKLRDKDRELIESRYAPGERGKDLACQIGRPANSVYQSLGRIRRTLMECIQRQLAVEFH</sequence>
<organism evidence="6 7">
    <name type="scientific">Planctopirus ephydatiae</name>
    <dbReference type="NCBI Taxonomy" id="2528019"/>
    <lineage>
        <taxon>Bacteria</taxon>
        <taxon>Pseudomonadati</taxon>
        <taxon>Planctomycetota</taxon>
        <taxon>Planctomycetia</taxon>
        <taxon>Planctomycetales</taxon>
        <taxon>Planctomycetaceae</taxon>
        <taxon>Planctopirus</taxon>
    </lineage>
</organism>
<dbReference type="Proteomes" id="UP000315349">
    <property type="component" value="Chromosome"/>
</dbReference>
<dbReference type="AlphaFoldDB" id="A0A518GLG2"/>
<feature type="domain" description="RNA polymerase sigma-70 region 2" evidence="5">
    <location>
        <begin position="41"/>
        <end position="109"/>
    </location>
</feature>
<dbReference type="KEGG" id="peh:Spb1_13130"/>
<dbReference type="SUPFAM" id="SSF88946">
    <property type="entry name" value="Sigma2 domain of RNA polymerase sigma factors"/>
    <property type="match status" value="1"/>
</dbReference>
<dbReference type="Pfam" id="PF04542">
    <property type="entry name" value="Sigma70_r2"/>
    <property type="match status" value="1"/>
</dbReference>
<evidence type="ECO:0000256" key="4">
    <source>
        <dbReference type="ARBA" id="ARBA00023163"/>
    </source>
</evidence>
<proteinExistence type="inferred from homology"/>
<keyword evidence="7" id="KW-1185">Reference proteome</keyword>
<gene>
    <name evidence="6" type="ORF">Spb1_13130</name>
</gene>
<dbReference type="NCBIfam" id="TIGR02989">
    <property type="entry name" value="Sig-70_gvs1"/>
    <property type="match status" value="1"/>
</dbReference>
<comment type="similarity">
    <text evidence="1">Belongs to the sigma-70 factor family. ECF subfamily.</text>
</comment>
<dbReference type="Gene3D" id="1.10.1740.10">
    <property type="match status" value="1"/>
</dbReference>
<dbReference type="PANTHER" id="PTHR43133:SF51">
    <property type="entry name" value="RNA POLYMERASE SIGMA FACTOR"/>
    <property type="match status" value="1"/>
</dbReference>
<dbReference type="GO" id="GO:0016987">
    <property type="term" value="F:sigma factor activity"/>
    <property type="evidence" value="ECO:0007669"/>
    <property type="project" value="UniProtKB-KW"/>
</dbReference>
<keyword evidence="2" id="KW-0805">Transcription regulation</keyword>
<dbReference type="InterPro" id="IPR007627">
    <property type="entry name" value="RNA_pol_sigma70_r2"/>
</dbReference>
<dbReference type="GO" id="GO:0006352">
    <property type="term" value="P:DNA-templated transcription initiation"/>
    <property type="evidence" value="ECO:0007669"/>
    <property type="project" value="InterPro"/>
</dbReference>
<evidence type="ECO:0000256" key="1">
    <source>
        <dbReference type="ARBA" id="ARBA00010641"/>
    </source>
</evidence>
<reference evidence="6 7" key="1">
    <citation type="submission" date="2019-02" db="EMBL/GenBank/DDBJ databases">
        <title>Deep-cultivation of Planctomycetes and their phenomic and genomic characterization uncovers novel biology.</title>
        <authorList>
            <person name="Wiegand S."/>
            <person name="Jogler M."/>
            <person name="Boedeker C."/>
            <person name="Pinto D."/>
            <person name="Vollmers J."/>
            <person name="Rivas-Marin E."/>
            <person name="Kohn T."/>
            <person name="Peeters S.H."/>
            <person name="Heuer A."/>
            <person name="Rast P."/>
            <person name="Oberbeckmann S."/>
            <person name="Bunk B."/>
            <person name="Jeske O."/>
            <person name="Meyerdierks A."/>
            <person name="Storesund J.E."/>
            <person name="Kallscheuer N."/>
            <person name="Luecker S."/>
            <person name="Lage O.M."/>
            <person name="Pohl T."/>
            <person name="Merkel B.J."/>
            <person name="Hornburger P."/>
            <person name="Mueller R.-W."/>
            <person name="Bruemmer F."/>
            <person name="Labrenz M."/>
            <person name="Spormann A.M."/>
            <person name="Op den Camp H."/>
            <person name="Overmann J."/>
            <person name="Amann R."/>
            <person name="Jetten M.S.M."/>
            <person name="Mascher T."/>
            <person name="Medema M.H."/>
            <person name="Devos D.P."/>
            <person name="Kaster A.-K."/>
            <person name="Ovreas L."/>
            <person name="Rohde M."/>
            <person name="Galperin M.Y."/>
            <person name="Jogler C."/>
        </authorList>
    </citation>
    <scope>NUCLEOTIDE SEQUENCE [LARGE SCALE GENOMIC DNA]</scope>
    <source>
        <strain evidence="6 7">Spb1</strain>
    </source>
</reference>
<evidence type="ECO:0000259" key="5">
    <source>
        <dbReference type="Pfam" id="PF04542"/>
    </source>
</evidence>
<accession>A0A518GLG2</accession>
<name>A0A518GLG2_9PLAN</name>
<dbReference type="RefSeq" id="WP_145297202.1">
    <property type="nucleotide sequence ID" value="NZ_CP036299.1"/>
</dbReference>
<dbReference type="Gene3D" id="1.10.10.10">
    <property type="entry name" value="Winged helix-like DNA-binding domain superfamily/Winged helix DNA-binding domain"/>
    <property type="match status" value="1"/>
</dbReference>
<dbReference type="InterPro" id="IPR014284">
    <property type="entry name" value="RNA_pol_sigma-70_dom"/>
</dbReference>
<evidence type="ECO:0000313" key="6">
    <source>
        <dbReference type="EMBL" id="QDV29409.1"/>
    </source>
</evidence>
<dbReference type="InterPro" id="IPR014331">
    <property type="entry name" value="RNA_pol_sigma70_ECF_RHOBA"/>
</dbReference>
<dbReference type="InterPro" id="IPR039425">
    <property type="entry name" value="RNA_pol_sigma-70-like"/>
</dbReference>
<keyword evidence="4" id="KW-0804">Transcription</keyword>